<dbReference type="Pfam" id="PF13487">
    <property type="entry name" value="HD_5"/>
    <property type="match status" value="1"/>
</dbReference>
<dbReference type="PROSITE" id="PS50112">
    <property type="entry name" value="PAS"/>
    <property type="match status" value="1"/>
</dbReference>
<organism evidence="3 4">
    <name type="scientific">Proteobacteria bacterium 228</name>
    <dbReference type="NCBI Taxonomy" id="2083153"/>
    <lineage>
        <taxon>Bacteria</taxon>
        <taxon>Pseudomonadati</taxon>
        <taxon>Pseudomonadota</taxon>
    </lineage>
</organism>
<gene>
    <name evidence="3" type="ORF">C4K68_03925</name>
</gene>
<dbReference type="PROSITE" id="PS51832">
    <property type="entry name" value="HD_GYP"/>
    <property type="match status" value="1"/>
</dbReference>
<dbReference type="SMART" id="SM00091">
    <property type="entry name" value="PAS"/>
    <property type="match status" value="2"/>
</dbReference>
<proteinExistence type="predicted"/>
<dbReference type="Gene3D" id="1.10.3210.10">
    <property type="entry name" value="Hypothetical protein af1432"/>
    <property type="match status" value="1"/>
</dbReference>
<dbReference type="Gene3D" id="3.30.450.20">
    <property type="entry name" value="PAS domain"/>
    <property type="match status" value="1"/>
</dbReference>
<dbReference type="InterPro" id="IPR000014">
    <property type="entry name" value="PAS"/>
</dbReference>
<name>A0A2S5KVB7_9PROT</name>
<dbReference type="NCBIfam" id="TIGR00229">
    <property type="entry name" value="sensory_box"/>
    <property type="match status" value="1"/>
</dbReference>
<evidence type="ECO:0000259" key="2">
    <source>
        <dbReference type="PROSITE" id="PS51832"/>
    </source>
</evidence>
<dbReference type="PANTHER" id="PTHR43155:SF2">
    <property type="entry name" value="CYCLIC DI-GMP PHOSPHODIESTERASE PA4108"/>
    <property type="match status" value="1"/>
</dbReference>
<evidence type="ECO:0000313" key="3">
    <source>
        <dbReference type="EMBL" id="PPC78663.1"/>
    </source>
</evidence>
<dbReference type="GO" id="GO:0008081">
    <property type="term" value="F:phosphoric diester hydrolase activity"/>
    <property type="evidence" value="ECO:0007669"/>
    <property type="project" value="UniProtKB-ARBA"/>
</dbReference>
<dbReference type="SMART" id="SM00471">
    <property type="entry name" value="HDc"/>
    <property type="match status" value="1"/>
</dbReference>
<sequence length="494" mass="54778">MQQEQALAVVYDLALTIGREITLDALLTRCLQRFMFHTASPLGLVLYHPGPAEDDLRHCTLLKVIGNFALQQRGRDVSLSLPAPLFSERSQYIDQLGQVAALQHSLPVSGSLLHLPIDSQHSLWLLFAGNQPELPLGLFTPLLLNLSKSIKLCRDSEKLQQHYEEENRHARAEAAQARQFNSALLNAIPIAVYYSAIDGTLLGCNATFAQLSGLSPENICGKTVDQFAHVDWFNRNPAYRCQLLRDGELPPFTLRGVDHSGAEKLMLCHKNLFFDLQGNANGTITALVDITQTTQAEQSLKASLVQTISSLSRAMASRDRSAASHEKRTQHLALRLGQMLGLSADQLEGLQLASVVHDIGQIETPSEILTRPRRLTREEFDLVKLHAQTSYDILKDIDFPWPIARIALQHHENYDGSGYPQGLQGDAILLEARILRVADSVEAMLSHRPFRRSYGLEETLARLGNGSGSLYDPTIVSACLQLFRQDGYQIPAAN</sequence>
<dbReference type="AlphaFoldDB" id="A0A2S5KVB7"/>
<feature type="domain" description="PAS" evidence="1">
    <location>
        <begin position="177"/>
        <end position="229"/>
    </location>
</feature>
<accession>A0A2S5KVB7</accession>
<feature type="domain" description="HD-GYP" evidence="2">
    <location>
        <begin position="300"/>
        <end position="494"/>
    </location>
</feature>
<dbReference type="SUPFAM" id="SSF55785">
    <property type="entry name" value="PYP-like sensor domain (PAS domain)"/>
    <property type="match status" value="1"/>
</dbReference>
<dbReference type="Proteomes" id="UP000238196">
    <property type="component" value="Unassembled WGS sequence"/>
</dbReference>
<dbReference type="InterPro" id="IPR003607">
    <property type="entry name" value="HD/PDEase_dom"/>
</dbReference>
<reference evidence="3 4" key="1">
    <citation type="submission" date="2018-02" db="EMBL/GenBank/DDBJ databases">
        <title>novel marine gammaproteobacteria from coastal saline agro ecosystem.</title>
        <authorList>
            <person name="Krishnan R."/>
            <person name="Ramesh Kumar N."/>
        </authorList>
    </citation>
    <scope>NUCLEOTIDE SEQUENCE [LARGE SCALE GENOMIC DNA]</scope>
    <source>
        <strain evidence="3 4">228</strain>
    </source>
</reference>
<dbReference type="InterPro" id="IPR013656">
    <property type="entry name" value="PAS_4"/>
</dbReference>
<comment type="caution">
    <text evidence="3">The sequence shown here is derived from an EMBL/GenBank/DDBJ whole genome shotgun (WGS) entry which is preliminary data.</text>
</comment>
<dbReference type="SUPFAM" id="SSF109604">
    <property type="entry name" value="HD-domain/PDEase-like"/>
    <property type="match status" value="1"/>
</dbReference>
<dbReference type="Pfam" id="PF08448">
    <property type="entry name" value="PAS_4"/>
    <property type="match status" value="1"/>
</dbReference>
<dbReference type="CDD" id="cd00077">
    <property type="entry name" value="HDc"/>
    <property type="match status" value="1"/>
</dbReference>
<dbReference type="EMBL" id="PRLP01000012">
    <property type="protein sequence ID" value="PPC78663.1"/>
    <property type="molecule type" value="Genomic_DNA"/>
</dbReference>
<dbReference type="InterPro" id="IPR037522">
    <property type="entry name" value="HD_GYP_dom"/>
</dbReference>
<dbReference type="OrthoDB" id="5291169at2"/>
<dbReference type="InterPro" id="IPR035965">
    <property type="entry name" value="PAS-like_dom_sf"/>
</dbReference>
<dbReference type="CDD" id="cd00130">
    <property type="entry name" value="PAS"/>
    <property type="match status" value="1"/>
</dbReference>
<protein>
    <submittedName>
        <fullName evidence="3">Phosphodiesterase</fullName>
    </submittedName>
</protein>
<evidence type="ECO:0000313" key="4">
    <source>
        <dbReference type="Proteomes" id="UP000238196"/>
    </source>
</evidence>
<evidence type="ECO:0000259" key="1">
    <source>
        <dbReference type="PROSITE" id="PS50112"/>
    </source>
</evidence>
<dbReference type="PANTHER" id="PTHR43155">
    <property type="entry name" value="CYCLIC DI-GMP PHOSPHODIESTERASE PA4108-RELATED"/>
    <property type="match status" value="1"/>
</dbReference>